<evidence type="ECO:0000256" key="6">
    <source>
        <dbReference type="ARBA" id="ARBA00022997"/>
    </source>
</evidence>
<dbReference type="Proteomes" id="UP001519887">
    <property type="component" value="Unassembled WGS sequence"/>
</dbReference>
<keyword evidence="11" id="KW-1185">Reference proteome</keyword>
<reference evidence="10 11" key="1">
    <citation type="submission" date="2021-07" db="EMBL/GenBank/DDBJ databases">
        <title>Paenibacillus radiodurans sp. nov., isolated from the southeastern edge of Tengger Desert.</title>
        <authorList>
            <person name="Zhang G."/>
        </authorList>
    </citation>
    <scope>NUCLEOTIDE SEQUENCE [LARGE SCALE GENOMIC DNA]</scope>
    <source>
        <strain evidence="10 11">CCM 7311</strain>
    </source>
</reference>
<evidence type="ECO:0000256" key="9">
    <source>
        <dbReference type="SAM" id="MobiDB-lite"/>
    </source>
</evidence>
<dbReference type="PANTHER" id="PTHR43126:SF1">
    <property type="entry name" value="D-ALANYL-D-ALANINE DIPEPTIDASE"/>
    <property type="match status" value="1"/>
</dbReference>
<dbReference type="HAMAP" id="MF_01924">
    <property type="entry name" value="A_A_dipeptidase"/>
    <property type="match status" value="1"/>
</dbReference>
<keyword evidence="8" id="KW-0961">Cell wall biogenesis/degradation</keyword>
<dbReference type="PANTHER" id="PTHR43126">
    <property type="entry name" value="D-ALANYL-D-ALANINE DIPEPTIDASE"/>
    <property type="match status" value="1"/>
</dbReference>
<organism evidence="10 11">
    <name type="scientific">Paenibacillus sepulcri</name>
    <dbReference type="NCBI Taxonomy" id="359917"/>
    <lineage>
        <taxon>Bacteria</taxon>
        <taxon>Bacillati</taxon>
        <taxon>Bacillota</taxon>
        <taxon>Bacilli</taxon>
        <taxon>Bacillales</taxon>
        <taxon>Paenibacillaceae</taxon>
        <taxon>Paenibacillus</taxon>
    </lineage>
</organism>
<dbReference type="InterPro" id="IPR000755">
    <property type="entry name" value="A_A_dipeptidase"/>
</dbReference>
<keyword evidence="7" id="KW-0482">Metalloprotease</keyword>
<comment type="caution">
    <text evidence="10">The sequence shown here is derived from an EMBL/GenBank/DDBJ whole genome shotgun (WGS) entry which is preliminary data.</text>
</comment>
<dbReference type="Gene3D" id="3.30.1380.10">
    <property type="match status" value="1"/>
</dbReference>
<feature type="compositionally biased region" description="Basic and acidic residues" evidence="9">
    <location>
        <begin position="47"/>
        <end position="56"/>
    </location>
</feature>
<dbReference type="SUPFAM" id="SSF55166">
    <property type="entry name" value="Hedgehog/DD-peptidase"/>
    <property type="match status" value="1"/>
</dbReference>
<keyword evidence="5" id="KW-0862">Zinc</keyword>
<evidence type="ECO:0000313" key="11">
    <source>
        <dbReference type="Proteomes" id="UP001519887"/>
    </source>
</evidence>
<protein>
    <submittedName>
        <fullName evidence="10">M15 family metallopeptidase</fullName>
    </submittedName>
</protein>
<proteinExistence type="inferred from homology"/>
<keyword evidence="3" id="KW-0479">Metal-binding</keyword>
<feature type="compositionally biased region" description="Low complexity" evidence="9">
    <location>
        <begin position="34"/>
        <end position="46"/>
    </location>
</feature>
<gene>
    <name evidence="10" type="ORF">K0U00_27935</name>
</gene>
<feature type="non-terminal residue" evidence="10">
    <location>
        <position position="1"/>
    </location>
</feature>
<comment type="catalytic activity">
    <reaction evidence="1">
        <text>D-alanyl-D-alanine + H2O = 2 D-alanine</text>
        <dbReference type="Rhea" id="RHEA:20661"/>
        <dbReference type="ChEBI" id="CHEBI:15377"/>
        <dbReference type="ChEBI" id="CHEBI:57416"/>
        <dbReference type="ChEBI" id="CHEBI:57822"/>
        <dbReference type="EC" id="3.4.13.22"/>
    </reaction>
</comment>
<accession>A0ABS7CB74</accession>
<keyword evidence="2" id="KW-0645">Protease</keyword>
<name>A0ABS7CB74_9BACL</name>
<dbReference type="InterPro" id="IPR009045">
    <property type="entry name" value="Zn_M74/Hedgehog-like"/>
</dbReference>
<keyword evidence="4" id="KW-0378">Hydrolase</keyword>
<evidence type="ECO:0000256" key="1">
    <source>
        <dbReference type="ARBA" id="ARBA00001362"/>
    </source>
</evidence>
<feature type="region of interest" description="Disordered" evidence="9">
    <location>
        <begin position="1"/>
        <end position="63"/>
    </location>
</feature>
<dbReference type="CDD" id="cd14817">
    <property type="entry name" value="D-Ala-D-Ala_dipeptidase_VanX"/>
    <property type="match status" value="1"/>
</dbReference>
<evidence type="ECO:0000256" key="4">
    <source>
        <dbReference type="ARBA" id="ARBA00022801"/>
    </source>
</evidence>
<keyword evidence="6" id="KW-0224">Dipeptidase</keyword>
<evidence type="ECO:0000256" key="2">
    <source>
        <dbReference type="ARBA" id="ARBA00022670"/>
    </source>
</evidence>
<evidence type="ECO:0000256" key="3">
    <source>
        <dbReference type="ARBA" id="ARBA00022723"/>
    </source>
</evidence>
<evidence type="ECO:0000256" key="7">
    <source>
        <dbReference type="ARBA" id="ARBA00023049"/>
    </source>
</evidence>
<evidence type="ECO:0000313" key="10">
    <source>
        <dbReference type="EMBL" id="MBW7457876.1"/>
    </source>
</evidence>
<sequence length="268" mass="29968">MQIEQKAEVPPPDQKNPAKSALPVHEAEPEKSPASEAAIQPVAQEKQAADKKDADKQQPPAIAKKRNLPKGLVYLDEAIPSAQFDIRYYGDYNFIGKRIDGYNAPFAIMSAEAANALKAVGKDLAAQGYLLKIFDAYRPQKAVNYFASWSKDTKDVKMKKIFYPDVEKKDLFNGYLAKKSGHSRGSTVDLTIVNAKTGKEIDMGSGFDFLGPVSTHGTKKITAAQTHNRNVLKNAMIKGGFEPYSKEWWHYTLKKEPYPKKYFDFDVE</sequence>
<dbReference type="Pfam" id="PF01427">
    <property type="entry name" value="Peptidase_M15"/>
    <property type="match status" value="1"/>
</dbReference>
<dbReference type="EMBL" id="JAHZIK010000992">
    <property type="protein sequence ID" value="MBW7457876.1"/>
    <property type="molecule type" value="Genomic_DNA"/>
</dbReference>
<evidence type="ECO:0000256" key="5">
    <source>
        <dbReference type="ARBA" id="ARBA00022833"/>
    </source>
</evidence>
<evidence type="ECO:0000256" key="8">
    <source>
        <dbReference type="ARBA" id="ARBA00023316"/>
    </source>
</evidence>